<dbReference type="NCBIfam" id="NF001299">
    <property type="entry name" value="PRK00241.1"/>
    <property type="match status" value="1"/>
</dbReference>
<protein>
    <recommendedName>
        <fullName evidence="4">NAD(+) diphosphatase</fullName>
        <ecNumber evidence="4">3.6.1.22</ecNumber>
    </recommendedName>
</protein>
<dbReference type="Gene3D" id="3.90.79.20">
    <property type="match status" value="1"/>
</dbReference>
<comment type="similarity">
    <text evidence="3">Belongs to the Nudix hydrolase family. NudC subfamily.</text>
</comment>
<name>A0A9W5VVU0_9ACTO</name>
<evidence type="ECO:0000256" key="4">
    <source>
        <dbReference type="ARBA" id="ARBA00012381"/>
    </source>
</evidence>
<dbReference type="GO" id="GO:0019677">
    <property type="term" value="P:NAD+ catabolic process"/>
    <property type="evidence" value="ECO:0007669"/>
    <property type="project" value="TreeGrafter"/>
</dbReference>
<dbReference type="GO" id="GO:0005829">
    <property type="term" value="C:cytosol"/>
    <property type="evidence" value="ECO:0007669"/>
    <property type="project" value="TreeGrafter"/>
</dbReference>
<feature type="domain" description="Nudix hydrolase" evidence="10">
    <location>
        <begin position="168"/>
        <end position="301"/>
    </location>
</feature>
<evidence type="ECO:0000259" key="10">
    <source>
        <dbReference type="PROSITE" id="PS51462"/>
    </source>
</evidence>
<dbReference type="PROSITE" id="PS00893">
    <property type="entry name" value="NUDIX_BOX"/>
    <property type="match status" value="1"/>
</dbReference>
<evidence type="ECO:0000256" key="9">
    <source>
        <dbReference type="ARBA" id="ARBA00023679"/>
    </source>
</evidence>
<evidence type="ECO:0000256" key="3">
    <source>
        <dbReference type="ARBA" id="ARBA00009595"/>
    </source>
</evidence>
<dbReference type="Proteomes" id="UP000014387">
    <property type="component" value="Unassembled WGS sequence"/>
</dbReference>
<comment type="cofactor">
    <cofactor evidence="2">
        <name>Zn(2+)</name>
        <dbReference type="ChEBI" id="CHEBI:29105"/>
    </cofactor>
</comment>
<keyword evidence="6" id="KW-0378">Hydrolase</keyword>
<dbReference type="InterPro" id="IPR015797">
    <property type="entry name" value="NUDIX_hydrolase-like_dom_sf"/>
</dbReference>
<keyword evidence="7" id="KW-0460">Magnesium</keyword>
<comment type="caution">
    <text evidence="11">The sequence shown here is derived from an EMBL/GenBank/DDBJ whole genome shotgun (WGS) entry which is preliminary data.</text>
</comment>
<dbReference type="InterPro" id="IPR000086">
    <property type="entry name" value="NUDIX_hydrolase_dom"/>
</dbReference>
<evidence type="ECO:0000256" key="2">
    <source>
        <dbReference type="ARBA" id="ARBA00001947"/>
    </source>
</evidence>
<dbReference type="CDD" id="cd03429">
    <property type="entry name" value="NUDIX_NADH_pyrophosphatase_Nudt13"/>
    <property type="match status" value="1"/>
</dbReference>
<gene>
    <name evidence="11" type="ORF">HMPREF9238_01564</name>
</gene>
<dbReference type="InterPro" id="IPR020084">
    <property type="entry name" value="NUDIX_hydrolase_CS"/>
</dbReference>
<evidence type="ECO:0000256" key="5">
    <source>
        <dbReference type="ARBA" id="ARBA00022723"/>
    </source>
</evidence>
<evidence type="ECO:0000256" key="7">
    <source>
        <dbReference type="ARBA" id="ARBA00022842"/>
    </source>
</evidence>
<organism evidence="11 12">
    <name type="scientific">Gleimia europaea ACS-120-V-Col10b</name>
    <dbReference type="NCBI Taxonomy" id="883069"/>
    <lineage>
        <taxon>Bacteria</taxon>
        <taxon>Bacillati</taxon>
        <taxon>Actinomycetota</taxon>
        <taxon>Actinomycetes</taxon>
        <taxon>Actinomycetales</taxon>
        <taxon>Actinomycetaceae</taxon>
        <taxon>Gleimia</taxon>
    </lineage>
</organism>
<keyword evidence="8" id="KW-0520">NAD</keyword>
<dbReference type="EMBL" id="AGWN01000002">
    <property type="protein sequence ID" value="EPD29583.1"/>
    <property type="molecule type" value="Genomic_DNA"/>
</dbReference>
<accession>A0A9W5VVU0</accession>
<dbReference type="PROSITE" id="PS51462">
    <property type="entry name" value="NUDIX"/>
    <property type="match status" value="1"/>
</dbReference>
<dbReference type="InterPro" id="IPR049734">
    <property type="entry name" value="NudC-like_C"/>
</dbReference>
<dbReference type="Pfam" id="PF00293">
    <property type="entry name" value="NUDIX"/>
    <property type="match status" value="1"/>
</dbReference>
<dbReference type="EC" id="3.6.1.22" evidence="4"/>
<dbReference type="Gene3D" id="3.90.79.10">
    <property type="entry name" value="Nucleoside Triphosphate Pyrophosphohydrolase"/>
    <property type="match status" value="1"/>
</dbReference>
<keyword evidence="5" id="KW-0479">Metal-binding</keyword>
<proteinExistence type="inferred from homology"/>
<evidence type="ECO:0000256" key="8">
    <source>
        <dbReference type="ARBA" id="ARBA00023027"/>
    </source>
</evidence>
<dbReference type="PANTHER" id="PTHR42904:SF6">
    <property type="entry name" value="NAD-CAPPED RNA HYDROLASE NUDT12"/>
    <property type="match status" value="1"/>
</dbReference>
<dbReference type="SUPFAM" id="SSF55811">
    <property type="entry name" value="Nudix"/>
    <property type="match status" value="1"/>
</dbReference>
<evidence type="ECO:0000313" key="11">
    <source>
        <dbReference type="EMBL" id="EPD29583.1"/>
    </source>
</evidence>
<keyword evidence="12" id="KW-1185">Reference proteome</keyword>
<dbReference type="GO" id="GO:0046872">
    <property type="term" value="F:metal ion binding"/>
    <property type="evidence" value="ECO:0007669"/>
    <property type="project" value="UniProtKB-KW"/>
</dbReference>
<sequence>MPLPLSQGNWDPCTYARPFIDPRGVAKREIPAKTMYDAIAQHCGLQVGTTSTYLISERGRFIPNSQGGARHDLDRIDPHQIKRVFFLGEEGGAALLGIQLHPTDSDGYADLRQNTHLDPTDVQLLATCSGLANWHDNGAFCARCGERTTYTAAGWERKCLGCARIEYPRTDPSIIVAIHDQNDRILVAHNTRWRPTYASLVAGFMEMGEAPEQTVVRETLEEVGLHVDRIEYVASQAWPFPRSLMLGYRARVVDGSGLEPVVDGVEIDWARWYTREEYADAIRAGEAEVPGPISIARAIIRQWYGQPLPGEEK</sequence>
<dbReference type="AlphaFoldDB" id="A0A9W5VVU0"/>
<dbReference type="GO" id="GO:0006742">
    <property type="term" value="P:NADP+ catabolic process"/>
    <property type="evidence" value="ECO:0007669"/>
    <property type="project" value="TreeGrafter"/>
</dbReference>
<comment type="cofactor">
    <cofactor evidence="1">
        <name>Mg(2+)</name>
        <dbReference type="ChEBI" id="CHEBI:18420"/>
    </cofactor>
</comment>
<dbReference type="GO" id="GO:0035529">
    <property type="term" value="F:NADH pyrophosphatase activity"/>
    <property type="evidence" value="ECO:0007669"/>
    <property type="project" value="TreeGrafter"/>
</dbReference>
<comment type="catalytic activity">
    <reaction evidence="9">
        <text>a 5'-end NAD(+)-phospho-ribonucleoside in mRNA + H2O = a 5'-end phospho-adenosine-phospho-ribonucleoside in mRNA + beta-nicotinamide D-ribonucleotide + 2 H(+)</text>
        <dbReference type="Rhea" id="RHEA:60876"/>
        <dbReference type="Rhea" id="RHEA-COMP:15698"/>
        <dbReference type="Rhea" id="RHEA-COMP:15719"/>
        <dbReference type="ChEBI" id="CHEBI:14649"/>
        <dbReference type="ChEBI" id="CHEBI:15377"/>
        <dbReference type="ChEBI" id="CHEBI:15378"/>
        <dbReference type="ChEBI" id="CHEBI:144029"/>
        <dbReference type="ChEBI" id="CHEBI:144051"/>
    </reaction>
    <physiologicalReaction direction="left-to-right" evidence="9">
        <dbReference type="Rhea" id="RHEA:60877"/>
    </physiologicalReaction>
</comment>
<dbReference type="PANTHER" id="PTHR42904">
    <property type="entry name" value="NUDIX HYDROLASE, NUDC SUBFAMILY"/>
    <property type="match status" value="1"/>
</dbReference>
<evidence type="ECO:0000313" key="12">
    <source>
        <dbReference type="Proteomes" id="UP000014387"/>
    </source>
</evidence>
<reference evidence="11 12" key="1">
    <citation type="submission" date="2013-05" db="EMBL/GenBank/DDBJ databases">
        <title>The Genome Sequence of Actinomyces europaeus ACS-120-V-COL10B.</title>
        <authorList>
            <consortium name="The Broad Institute Genomics Platform"/>
            <person name="Earl A."/>
            <person name="Ward D."/>
            <person name="Feldgarden M."/>
            <person name="Gevers D."/>
            <person name="Saerens B."/>
            <person name="Vaneechoutte M."/>
            <person name="Walker B."/>
            <person name="Young S."/>
            <person name="Zeng Q."/>
            <person name="Gargeya S."/>
            <person name="Fitzgerald M."/>
            <person name="Haas B."/>
            <person name="Abouelleil A."/>
            <person name="Allen A.W."/>
            <person name="Alvarado L."/>
            <person name="Arachchi H.M."/>
            <person name="Berlin A.M."/>
            <person name="Chapman S.B."/>
            <person name="Gainer-Dewar J."/>
            <person name="Goldberg J."/>
            <person name="Griggs A."/>
            <person name="Gujja S."/>
            <person name="Hansen M."/>
            <person name="Howarth C."/>
            <person name="Imamovic A."/>
            <person name="Ireland A."/>
            <person name="Larimer J."/>
            <person name="McCowan C."/>
            <person name="Murphy C."/>
            <person name="Pearson M."/>
            <person name="Poon T.W."/>
            <person name="Priest M."/>
            <person name="Roberts A."/>
            <person name="Saif S."/>
            <person name="Shea T."/>
            <person name="Sisk P."/>
            <person name="Sykes S."/>
            <person name="Wortman J."/>
            <person name="Nusbaum C."/>
            <person name="Birren B."/>
        </authorList>
    </citation>
    <scope>NUCLEOTIDE SEQUENCE [LARGE SCALE GENOMIC DNA]</scope>
    <source>
        <strain evidence="11 12">ACS-120-V-Col10b</strain>
    </source>
</reference>
<dbReference type="InterPro" id="IPR050241">
    <property type="entry name" value="NAD-cap_RNA_hydrolase_NudC"/>
</dbReference>
<evidence type="ECO:0000256" key="1">
    <source>
        <dbReference type="ARBA" id="ARBA00001946"/>
    </source>
</evidence>
<evidence type="ECO:0000256" key="6">
    <source>
        <dbReference type="ARBA" id="ARBA00022801"/>
    </source>
</evidence>